<evidence type="ECO:0000313" key="4">
    <source>
        <dbReference type="Proteomes" id="UP000318141"/>
    </source>
</evidence>
<feature type="region of interest" description="Disordered" evidence="1">
    <location>
        <begin position="26"/>
        <end position="139"/>
    </location>
</feature>
<dbReference type="EMBL" id="VLJN01000029">
    <property type="protein sequence ID" value="TWG82648.1"/>
    <property type="molecule type" value="Genomic_DNA"/>
</dbReference>
<dbReference type="AlphaFoldDB" id="A0A562BC97"/>
<feature type="chain" id="PRO_5021774677" evidence="2">
    <location>
        <begin position="25"/>
        <end position="192"/>
    </location>
</feature>
<evidence type="ECO:0000256" key="1">
    <source>
        <dbReference type="SAM" id="MobiDB-lite"/>
    </source>
</evidence>
<dbReference type="Proteomes" id="UP000318141">
    <property type="component" value="Unassembled WGS sequence"/>
</dbReference>
<dbReference type="InterPro" id="IPR024572">
    <property type="entry name" value="RcnB"/>
</dbReference>
<feature type="signal peptide" evidence="2">
    <location>
        <begin position="1"/>
        <end position="24"/>
    </location>
</feature>
<proteinExistence type="predicted"/>
<comment type="caution">
    <text evidence="3">The sequence shown here is derived from an EMBL/GenBank/DDBJ whole genome shotgun (WGS) entry which is preliminary data.</text>
</comment>
<dbReference type="Gene3D" id="3.10.450.160">
    <property type="entry name" value="inner membrane protein cigr"/>
    <property type="match status" value="1"/>
</dbReference>
<sequence length="192" mass="19721">MNNNRKWLGLLVAAGLFGTSAVMAQQGQGAGYPGTGQGSGSQGGAGMQSGGGTGSIPQGDAGMERGSQSQGERATPTGRQPGSTSGSGMQRRGPGTQGEAGMQRGGAQSQGERATPTGGPPGSPSASMYETGPFKQGDRLPTAYRDRQYVIDNYQAYDLPRPPRGQRWVGVGGDYMLVTGDWRVVRVHSGGK</sequence>
<dbReference type="Pfam" id="PF11776">
    <property type="entry name" value="RcnB"/>
    <property type="match status" value="1"/>
</dbReference>
<accession>A0A562BC97</accession>
<reference evidence="3 4" key="1">
    <citation type="submission" date="2019-07" db="EMBL/GenBank/DDBJ databases">
        <title>Genome sequencing of lignin-degrading bacterial isolates.</title>
        <authorList>
            <person name="Gladden J."/>
        </authorList>
    </citation>
    <scope>NUCLEOTIDE SEQUENCE [LARGE SCALE GENOMIC DNA]</scope>
    <source>
        <strain evidence="3 4">J11</strain>
    </source>
</reference>
<keyword evidence="2" id="KW-0732">Signal</keyword>
<name>A0A562BC97_9BURK</name>
<gene>
    <name evidence="3" type="ORF">L602_003500000200</name>
</gene>
<keyword evidence="4" id="KW-1185">Reference proteome</keyword>
<protein>
    <submittedName>
        <fullName evidence="3">Nickel/cobalt transporter regulator</fullName>
    </submittedName>
</protein>
<feature type="compositionally biased region" description="Polar residues" evidence="1">
    <location>
        <begin position="66"/>
        <end position="88"/>
    </location>
</feature>
<organism evidence="3 4">
    <name type="scientific">Cupriavidus gilardii J11</name>
    <dbReference type="NCBI Taxonomy" id="936133"/>
    <lineage>
        <taxon>Bacteria</taxon>
        <taxon>Pseudomonadati</taxon>
        <taxon>Pseudomonadota</taxon>
        <taxon>Betaproteobacteria</taxon>
        <taxon>Burkholderiales</taxon>
        <taxon>Burkholderiaceae</taxon>
        <taxon>Cupriavidus</taxon>
    </lineage>
</organism>
<feature type="compositionally biased region" description="Gly residues" evidence="1">
    <location>
        <begin position="28"/>
        <end position="54"/>
    </location>
</feature>
<evidence type="ECO:0000256" key="2">
    <source>
        <dbReference type="SAM" id="SignalP"/>
    </source>
</evidence>
<evidence type="ECO:0000313" key="3">
    <source>
        <dbReference type="EMBL" id="TWG82648.1"/>
    </source>
</evidence>